<feature type="domain" description="Sugar phosphate transporter" evidence="7">
    <location>
        <begin position="9"/>
        <end position="168"/>
    </location>
</feature>
<accession>A0A8H5EV69</accession>
<dbReference type="InterPro" id="IPR037185">
    <property type="entry name" value="EmrE-like"/>
</dbReference>
<dbReference type="SUPFAM" id="SSF103481">
    <property type="entry name" value="Multidrug resistance efflux transporter EmrE"/>
    <property type="match status" value="1"/>
</dbReference>
<name>A0A8H5EV69_9AGAR</name>
<feature type="transmembrane region" description="Helical" evidence="6">
    <location>
        <begin position="96"/>
        <end position="117"/>
    </location>
</feature>
<evidence type="ECO:0000256" key="3">
    <source>
        <dbReference type="ARBA" id="ARBA00022989"/>
    </source>
</evidence>
<dbReference type="EMBL" id="JAACJK010000224">
    <property type="protein sequence ID" value="KAF5313482.1"/>
    <property type="molecule type" value="Genomic_DNA"/>
</dbReference>
<keyword evidence="3 6" id="KW-1133">Transmembrane helix</keyword>
<feature type="transmembrane region" description="Helical" evidence="6">
    <location>
        <begin position="443"/>
        <end position="460"/>
    </location>
</feature>
<feature type="compositionally biased region" description="Pro residues" evidence="5">
    <location>
        <begin position="247"/>
        <end position="266"/>
    </location>
</feature>
<comment type="caution">
    <text evidence="8">The sequence shown here is derived from an EMBL/GenBank/DDBJ whole genome shotgun (WGS) entry which is preliminary data.</text>
</comment>
<dbReference type="OrthoDB" id="10261634at2759"/>
<evidence type="ECO:0000256" key="6">
    <source>
        <dbReference type="SAM" id="Phobius"/>
    </source>
</evidence>
<feature type="transmembrane region" description="Helical" evidence="6">
    <location>
        <begin position="69"/>
        <end position="90"/>
    </location>
</feature>
<organism evidence="8 9">
    <name type="scientific">Ephemerocybe angulata</name>
    <dbReference type="NCBI Taxonomy" id="980116"/>
    <lineage>
        <taxon>Eukaryota</taxon>
        <taxon>Fungi</taxon>
        <taxon>Dikarya</taxon>
        <taxon>Basidiomycota</taxon>
        <taxon>Agaricomycotina</taxon>
        <taxon>Agaricomycetes</taxon>
        <taxon>Agaricomycetidae</taxon>
        <taxon>Agaricales</taxon>
        <taxon>Agaricineae</taxon>
        <taxon>Psathyrellaceae</taxon>
        <taxon>Ephemerocybe</taxon>
    </lineage>
</organism>
<dbReference type="AlphaFoldDB" id="A0A8H5EV69"/>
<dbReference type="Pfam" id="PF03151">
    <property type="entry name" value="TPT"/>
    <property type="match status" value="2"/>
</dbReference>
<dbReference type="InterPro" id="IPR004853">
    <property type="entry name" value="Sugar_P_trans_dom"/>
</dbReference>
<keyword evidence="2 6" id="KW-0812">Transmembrane</keyword>
<evidence type="ECO:0000256" key="4">
    <source>
        <dbReference type="ARBA" id="ARBA00023136"/>
    </source>
</evidence>
<evidence type="ECO:0000256" key="2">
    <source>
        <dbReference type="ARBA" id="ARBA00022692"/>
    </source>
</evidence>
<feature type="domain" description="Sugar phosphate transporter" evidence="7">
    <location>
        <begin position="386"/>
        <end position="455"/>
    </location>
</feature>
<feature type="compositionally biased region" description="Low complexity" evidence="5">
    <location>
        <begin position="216"/>
        <end position="231"/>
    </location>
</feature>
<evidence type="ECO:0000313" key="8">
    <source>
        <dbReference type="EMBL" id="KAF5313482.1"/>
    </source>
</evidence>
<evidence type="ECO:0000256" key="5">
    <source>
        <dbReference type="SAM" id="MobiDB-lite"/>
    </source>
</evidence>
<evidence type="ECO:0000313" key="9">
    <source>
        <dbReference type="Proteomes" id="UP000541558"/>
    </source>
</evidence>
<feature type="transmembrane region" description="Helical" evidence="6">
    <location>
        <begin position="416"/>
        <end position="437"/>
    </location>
</feature>
<feature type="transmembrane region" description="Helical" evidence="6">
    <location>
        <begin position="386"/>
        <end position="404"/>
    </location>
</feature>
<gene>
    <name evidence="8" type="ORF">D9611_008585</name>
</gene>
<protein>
    <recommendedName>
        <fullName evidence="7">Sugar phosphate transporter domain-containing protein</fullName>
    </recommendedName>
</protein>
<dbReference type="PANTHER" id="PTHR11132">
    <property type="entry name" value="SOLUTE CARRIER FAMILY 35"/>
    <property type="match status" value="1"/>
</dbReference>
<feature type="compositionally biased region" description="Pro residues" evidence="5">
    <location>
        <begin position="181"/>
        <end position="192"/>
    </location>
</feature>
<evidence type="ECO:0000256" key="1">
    <source>
        <dbReference type="ARBA" id="ARBA00004141"/>
    </source>
</evidence>
<feature type="transmembrane region" description="Helical" evidence="6">
    <location>
        <begin position="126"/>
        <end position="145"/>
    </location>
</feature>
<keyword evidence="4 6" id="KW-0472">Membrane</keyword>
<reference evidence="8 9" key="1">
    <citation type="journal article" date="2020" name="ISME J.">
        <title>Uncovering the hidden diversity of litter-decomposition mechanisms in mushroom-forming fungi.</title>
        <authorList>
            <person name="Floudas D."/>
            <person name="Bentzer J."/>
            <person name="Ahren D."/>
            <person name="Johansson T."/>
            <person name="Persson P."/>
            <person name="Tunlid A."/>
        </authorList>
    </citation>
    <scope>NUCLEOTIDE SEQUENCE [LARGE SCALE GENOMIC DNA]</scope>
    <source>
        <strain evidence="8 9">CBS 175.51</strain>
    </source>
</reference>
<dbReference type="GO" id="GO:0016020">
    <property type="term" value="C:membrane"/>
    <property type="evidence" value="ECO:0007669"/>
    <property type="project" value="UniProtKB-SubCell"/>
</dbReference>
<keyword evidence="9" id="KW-1185">Reference proteome</keyword>
<feature type="region of interest" description="Disordered" evidence="5">
    <location>
        <begin position="173"/>
        <end position="272"/>
    </location>
</feature>
<evidence type="ECO:0000259" key="7">
    <source>
        <dbReference type="Pfam" id="PF03151"/>
    </source>
</evidence>
<feature type="compositionally biased region" description="Basic residues" evidence="5">
    <location>
        <begin position="477"/>
        <end position="502"/>
    </location>
</feature>
<dbReference type="InterPro" id="IPR050186">
    <property type="entry name" value="TPT_transporter"/>
</dbReference>
<proteinExistence type="predicted"/>
<feature type="transmembrane region" description="Helical" evidence="6">
    <location>
        <begin position="37"/>
        <end position="57"/>
    </location>
</feature>
<feature type="region of interest" description="Disordered" evidence="5">
    <location>
        <begin position="467"/>
        <end position="506"/>
    </location>
</feature>
<feature type="transmembrane region" description="Helical" evidence="6">
    <location>
        <begin position="7"/>
        <end position="25"/>
    </location>
</feature>
<dbReference type="Proteomes" id="UP000541558">
    <property type="component" value="Unassembled WGS sequence"/>
</dbReference>
<comment type="subcellular location">
    <subcellularLocation>
        <location evidence="1">Membrane</location>
        <topology evidence="1">Multi-pass membrane protein</topology>
    </subcellularLocation>
</comment>
<sequence>MAATSHSGGLWLGLYFVLNLALTLYNKLVLLHFPFPYTLTALHALCGTVGTFCLLHASPQRPSVRGREAVVVVLFSVLYTLNIVVSNASLRLVTVPFHQCVRASAPLFTIALSALLLRKYSSRAKLVSLVPVMLGVALATYGDYYFTPRGFLLTLLGTLLAALKTIVTNLLQSPKPRDPIPPKPLTSPPQLYPPLSHNGSGTIPFRFPPPHPVEKSASTCSAVSSASSTDSDVARRRPLIPRSTFNPGPPIPDDAPIPTTPTPPHSAPAYIKHYPLPPPPTRPTHSPKHNWPPLLTLPTLSLTPLQLLYLLSPLAFIQCTLLALFSGELDRVNLHLHRVAQEYARHLSSSSALHTAASSAGGGFGRGTGWLGVGLGLGGLKGHPRLWLLFNGLLAFALNVVSFNANRRVGALGMSVAANVKQVLAVLCSITLFNLTITRTNALGIGLALLGGAWYATVELREKRAQRRWRSAPSVSHPHHPHSHPISHPHHPHHSHNHNHQHHGNELKAPRYTDEKALKGIHAENTGGAYVQFHEEMGRGDNFYSEYYSEVETGRDYKERRYSQSANAGEVHRRALSLVDGPWVGRQRRAGADAPVNGELEKV</sequence>